<dbReference type="PANTHER" id="PTHR37540:SF5">
    <property type="entry name" value="TRANSCRIPTION FACTOR DOMAIN-CONTAINING PROTEIN"/>
    <property type="match status" value="1"/>
</dbReference>
<evidence type="ECO:0000313" key="1">
    <source>
        <dbReference type="EMBL" id="TVY57507.1"/>
    </source>
</evidence>
<dbReference type="OrthoDB" id="4158087at2759"/>
<gene>
    <name evidence="1" type="ORF">LCER1_G002020</name>
</gene>
<evidence type="ECO:0008006" key="3">
    <source>
        <dbReference type="Google" id="ProtNLM"/>
    </source>
</evidence>
<dbReference type="Proteomes" id="UP000481288">
    <property type="component" value="Unassembled WGS sequence"/>
</dbReference>
<name>A0A7D8UTH3_9HELO</name>
<dbReference type="InterPro" id="IPR021858">
    <property type="entry name" value="Fun_TF"/>
</dbReference>
<keyword evidence="2" id="KW-1185">Reference proteome</keyword>
<evidence type="ECO:0000313" key="2">
    <source>
        <dbReference type="Proteomes" id="UP000481288"/>
    </source>
</evidence>
<sequence length="555" mass="62060">MNSFSVIVPDGPMVTVHKGWRVPSSRHGTASPSLPLLSRYSDHSDKVIKIKPSPIGRQFAFVNAVKPGRNKDPEVRKLVRTHVRNEHVRNTVHPSQVSQRKLVPHVADPLNPGNDNLQSSALLPASPAPSIPIAGSQVTSPRVPRNIGYSTALLNFEFPIEMNSSVHMLLNQYLMHAPRRLYPLESCLRTNPLRSPEWFQYAIRDAAMLHGMLYAGSLYLALLEGKTGTKDSMHHLGHVVSIVKKRLDESDGGIEDSTIGAISCLALGEAITGNKDLWHTHMLGLKQMINSRRSIDPLPALLQAKLRRYIYWLYVHVNADSYRSDITGAIDYAAIPLLDFDRSNRPPTWALLSAQTIGTTDREMRNILTKCEVHPNLITTMTELACFSQAIHFATEASVYFDPTTFSEDLYWLEYNFLAFAAKLPEELAETEIDKACRLGALLYLKAILQEFPHSVNGSSILLAQLRKSLTGISMQASNSPLLLWLCLVAGSLSEKEERAWFVNCLAQIRMVSPVPSFDDFKLDLSRMLGLRKVFGRAFETLWNETLVMSGTFFS</sequence>
<reference evidence="1 2" key="1">
    <citation type="submission" date="2018-05" db="EMBL/GenBank/DDBJ databases">
        <title>Whole genome sequencing for identification of molecular markers to develop diagnostic detection tools for the regulated plant pathogen Lachnellula willkommii.</title>
        <authorList>
            <person name="Giroux E."/>
            <person name="Bilodeau G."/>
        </authorList>
    </citation>
    <scope>NUCLEOTIDE SEQUENCE [LARGE SCALE GENOMIC DNA]</scope>
    <source>
        <strain evidence="1 2">CBS 625.97</strain>
    </source>
</reference>
<organism evidence="1 2">
    <name type="scientific">Lachnellula cervina</name>
    <dbReference type="NCBI Taxonomy" id="1316786"/>
    <lineage>
        <taxon>Eukaryota</taxon>
        <taxon>Fungi</taxon>
        <taxon>Dikarya</taxon>
        <taxon>Ascomycota</taxon>
        <taxon>Pezizomycotina</taxon>
        <taxon>Leotiomycetes</taxon>
        <taxon>Helotiales</taxon>
        <taxon>Lachnaceae</taxon>
        <taxon>Lachnellula</taxon>
    </lineage>
</organism>
<dbReference type="AlphaFoldDB" id="A0A7D8UTH3"/>
<dbReference type="EMBL" id="QGMG01000088">
    <property type="protein sequence ID" value="TVY57507.1"/>
    <property type="molecule type" value="Genomic_DNA"/>
</dbReference>
<dbReference type="PANTHER" id="PTHR37540">
    <property type="entry name" value="TRANSCRIPTION FACTOR (ACR-2), PUTATIVE-RELATED-RELATED"/>
    <property type="match status" value="1"/>
</dbReference>
<dbReference type="Pfam" id="PF11951">
    <property type="entry name" value="Fungal_trans_2"/>
    <property type="match status" value="1"/>
</dbReference>
<comment type="caution">
    <text evidence="1">The sequence shown here is derived from an EMBL/GenBank/DDBJ whole genome shotgun (WGS) entry which is preliminary data.</text>
</comment>
<accession>A0A7D8UTH3</accession>
<proteinExistence type="predicted"/>
<protein>
    <recommendedName>
        <fullName evidence="3">Transcription factor domain-containing protein</fullName>
    </recommendedName>
</protein>